<proteinExistence type="predicted"/>
<name>A0A9Q1LG76_9SOLA</name>
<protein>
    <submittedName>
        <fullName evidence="1">Uncharacterized protein</fullName>
    </submittedName>
</protein>
<gene>
    <name evidence="1" type="ORF">K7X08_016125</name>
</gene>
<dbReference type="Proteomes" id="UP001152561">
    <property type="component" value="Unassembled WGS sequence"/>
</dbReference>
<organism evidence="1 2">
    <name type="scientific">Anisodus acutangulus</name>
    <dbReference type="NCBI Taxonomy" id="402998"/>
    <lineage>
        <taxon>Eukaryota</taxon>
        <taxon>Viridiplantae</taxon>
        <taxon>Streptophyta</taxon>
        <taxon>Embryophyta</taxon>
        <taxon>Tracheophyta</taxon>
        <taxon>Spermatophyta</taxon>
        <taxon>Magnoliopsida</taxon>
        <taxon>eudicotyledons</taxon>
        <taxon>Gunneridae</taxon>
        <taxon>Pentapetalae</taxon>
        <taxon>asterids</taxon>
        <taxon>lamiids</taxon>
        <taxon>Solanales</taxon>
        <taxon>Solanaceae</taxon>
        <taxon>Solanoideae</taxon>
        <taxon>Hyoscyameae</taxon>
        <taxon>Anisodus</taxon>
    </lineage>
</organism>
<comment type="caution">
    <text evidence="1">The sequence shown here is derived from an EMBL/GenBank/DDBJ whole genome shotgun (WGS) entry which is preliminary data.</text>
</comment>
<sequence>MDSLGRFQFYLFYIMIIENNSVQSSGLQLLWCVLVKRSSPAQASRLALRSRSNGSSINLRTFAFKFVGHFVR</sequence>
<dbReference type="EMBL" id="JAJAGQ010000019">
    <property type="protein sequence ID" value="KAJ8534397.1"/>
    <property type="molecule type" value="Genomic_DNA"/>
</dbReference>
<evidence type="ECO:0000313" key="2">
    <source>
        <dbReference type="Proteomes" id="UP001152561"/>
    </source>
</evidence>
<reference evidence="2" key="1">
    <citation type="journal article" date="2023" name="Proc. Natl. Acad. Sci. U.S.A.">
        <title>Genomic and structural basis for evolution of tropane alkaloid biosynthesis.</title>
        <authorList>
            <person name="Wanga Y.-J."/>
            <person name="Taina T."/>
            <person name="Yua J.-Y."/>
            <person name="Lia J."/>
            <person name="Xua B."/>
            <person name="Chenc J."/>
            <person name="D'Auriad J.C."/>
            <person name="Huanga J.-P."/>
            <person name="Huanga S.-X."/>
        </authorList>
    </citation>
    <scope>NUCLEOTIDE SEQUENCE [LARGE SCALE GENOMIC DNA]</scope>
    <source>
        <strain evidence="2">cv. KIB-2019</strain>
    </source>
</reference>
<dbReference type="AlphaFoldDB" id="A0A9Q1LG76"/>
<evidence type="ECO:0000313" key="1">
    <source>
        <dbReference type="EMBL" id="KAJ8534397.1"/>
    </source>
</evidence>
<keyword evidence="2" id="KW-1185">Reference proteome</keyword>
<accession>A0A9Q1LG76</accession>